<dbReference type="Pfam" id="PF03595">
    <property type="entry name" value="SLAC1"/>
    <property type="match status" value="1"/>
</dbReference>
<evidence type="ECO:0000256" key="1">
    <source>
        <dbReference type="ARBA" id="ARBA00004651"/>
    </source>
</evidence>
<keyword evidence="6 8" id="KW-1133">Transmembrane helix</keyword>
<keyword evidence="3" id="KW-0813">Transport</keyword>
<evidence type="ECO:0000256" key="4">
    <source>
        <dbReference type="ARBA" id="ARBA00022475"/>
    </source>
</evidence>
<dbReference type="RefSeq" id="WP_378566586.1">
    <property type="nucleotide sequence ID" value="NZ_JBHSDL010000028.1"/>
</dbReference>
<feature type="transmembrane region" description="Helical" evidence="8">
    <location>
        <begin position="57"/>
        <end position="79"/>
    </location>
</feature>
<feature type="transmembrane region" description="Helical" evidence="8">
    <location>
        <begin position="23"/>
        <end position="45"/>
    </location>
</feature>
<feature type="transmembrane region" description="Helical" evidence="8">
    <location>
        <begin position="194"/>
        <end position="217"/>
    </location>
</feature>
<organism evidence="9 10">
    <name type="scientific">Nocardia halotolerans</name>
    <dbReference type="NCBI Taxonomy" id="1755878"/>
    <lineage>
        <taxon>Bacteria</taxon>
        <taxon>Bacillati</taxon>
        <taxon>Actinomycetota</taxon>
        <taxon>Actinomycetes</taxon>
        <taxon>Mycobacteriales</taxon>
        <taxon>Nocardiaceae</taxon>
        <taxon>Nocardia</taxon>
    </lineage>
</organism>
<dbReference type="InterPro" id="IPR004695">
    <property type="entry name" value="SLAC1/Mae1/Ssu1/TehA"/>
</dbReference>
<evidence type="ECO:0000256" key="5">
    <source>
        <dbReference type="ARBA" id="ARBA00022692"/>
    </source>
</evidence>
<keyword evidence="5 8" id="KW-0812">Transmembrane</keyword>
<dbReference type="PANTHER" id="PTHR31686">
    <property type="match status" value="1"/>
</dbReference>
<feature type="transmembrane region" description="Helical" evidence="8">
    <location>
        <begin position="167"/>
        <end position="188"/>
    </location>
</feature>
<evidence type="ECO:0000313" key="10">
    <source>
        <dbReference type="Proteomes" id="UP001595844"/>
    </source>
</evidence>
<comment type="similarity">
    <text evidence="2">Belongs to the tellurite-resistance/dicarboxylate transporter (TDT) family.</text>
</comment>
<keyword evidence="7 8" id="KW-0472">Membrane</keyword>
<comment type="caution">
    <text evidence="9">The sequence shown here is derived from an EMBL/GenBank/DDBJ whole genome shotgun (WGS) entry which is preliminary data.</text>
</comment>
<dbReference type="Gene3D" id="1.50.10.150">
    <property type="entry name" value="Voltage-dependent anion channel"/>
    <property type="match status" value="1"/>
</dbReference>
<evidence type="ECO:0000256" key="7">
    <source>
        <dbReference type="ARBA" id="ARBA00023136"/>
    </source>
</evidence>
<evidence type="ECO:0000313" key="9">
    <source>
        <dbReference type="EMBL" id="MFC4376898.1"/>
    </source>
</evidence>
<dbReference type="InterPro" id="IPR051629">
    <property type="entry name" value="Sulfite_efflux_TDT"/>
</dbReference>
<dbReference type="Proteomes" id="UP001595844">
    <property type="component" value="Unassembled WGS sequence"/>
</dbReference>
<dbReference type="PANTHER" id="PTHR31686:SF1">
    <property type="entry name" value="SULFITE EFFLUX PUMP SSU1"/>
    <property type="match status" value="1"/>
</dbReference>
<feature type="transmembrane region" description="Helical" evidence="8">
    <location>
        <begin position="229"/>
        <end position="247"/>
    </location>
</feature>
<reference evidence="10" key="1">
    <citation type="journal article" date="2019" name="Int. J. Syst. Evol. Microbiol.">
        <title>The Global Catalogue of Microorganisms (GCM) 10K type strain sequencing project: providing services to taxonomists for standard genome sequencing and annotation.</title>
        <authorList>
            <consortium name="The Broad Institute Genomics Platform"/>
            <consortium name="The Broad Institute Genome Sequencing Center for Infectious Disease"/>
            <person name="Wu L."/>
            <person name="Ma J."/>
        </authorList>
    </citation>
    <scope>NUCLEOTIDE SEQUENCE [LARGE SCALE GENOMIC DNA]</scope>
    <source>
        <strain evidence="10">IBRC-M 10490</strain>
    </source>
</reference>
<keyword evidence="10" id="KW-1185">Reference proteome</keyword>
<feature type="transmembrane region" description="Helical" evidence="8">
    <location>
        <begin position="273"/>
        <end position="300"/>
    </location>
</feature>
<sequence>MTITVPRRPEVLARNAGSARTDALAHVGLNWFAIVMGTGITANAAAQLPLQLPGLRAAATGLWLLAAALLAALGAAWAMRAIRHSEHARADRDHPVLAHFAGAAPMAVLTVGTGALLFGPDLIGASAAVTLAWVLWPVGAVMGLATAFAVPYRMITRTPAQRPDAAFGGWLMPVVPPMVAAATGALLIPHTPPGQARLTLVICCGAMFGLSLFAALITTTMIWSRLMHFGAPGAGLVPTLWIVLGPLGQSVTAASAMADATPGLLPAPQAETAVAAATIFGIATWGFAMLWLALALAVTARAIRARALPFSLTWWGFTFPLGTCVTASTALFQHTGADLFAVAAVALYALLVGNWGTVAVRTARGVRDGSLLRPGAPAPEQNAAAAAPRFAAWTRAGAST</sequence>
<evidence type="ECO:0000256" key="8">
    <source>
        <dbReference type="SAM" id="Phobius"/>
    </source>
</evidence>
<feature type="transmembrane region" description="Helical" evidence="8">
    <location>
        <begin position="100"/>
        <end position="119"/>
    </location>
</feature>
<dbReference type="EMBL" id="JBHSDL010000028">
    <property type="protein sequence ID" value="MFC4376898.1"/>
    <property type="molecule type" value="Genomic_DNA"/>
</dbReference>
<dbReference type="InterPro" id="IPR038665">
    <property type="entry name" value="Voltage-dep_anion_channel_sf"/>
</dbReference>
<feature type="transmembrane region" description="Helical" evidence="8">
    <location>
        <begin position="312"/>
        <end position="333"/>
    </location>
</feature>
<evidence type="ECO:0000256" key="2">
    <source>
        <dbReference type="ARBA" id="ARBA00008566"/>
    </source>
</evidence>
<protein>
    <submittedName>
        <fullName evidence="9">TDT family transporter</fullName>
    </submittedName>
</protein>
<gene>
    <name evidence="9" type="ORF">ACFO5K_22670</name>
</gene>
<keyword evidence="4" id="KW-1003">Cell membrane</keyword>
<dbReference type="CDD" id="cd09320">
    <property type="entry name" value="TDT_like_2"/>
    <property type="match status" value="1"/>
</dbReference>
<accession>A0ABV8VNI3</accession>
<proteinExistence type="inferred from homology"/>
<feature type="transmembrane region" description="Helical" evidence="8">
    <location>
        <begin position="131"/>
        <end position="155"/>
    </location>
</feature>
<comment type="subcellular location">
    <subcellularLocation>
        <location evidence="1">Cell membrane</location>
        <topology evidence="1">Multi-pass membrane protein</topology>
    </subcellularLocation>
</comment>
<evidence type="ECO:0000256" key="6">
    <source>
        <dbReference type="ARBA" id="ARBA00022989"/>
    </source>
</evidence>
<evidence type="ECO:0000256" key="3">
    <source>
        <dbReference type="ARBA" id="ARBA00022448"/>
    </source>
</evidence>
<name>A0ABV8VNI3_9NOCA</name>
<feature type="transmembrane region" description="Helical" evidence="8">
    <location>
        <begin position="339"/>
        <end position="360"/>
    </location>
</feature>